<gene>
    <name evidence="1" type="ORF">pHRC017_0156</name>
</gene>
<geneLocation type="plasmid" evidence="1">
    <name>pHRC017</name>
</geneLocation>
<keyword evidence="1" id="KW-0614">Plasmid</keyword>
<organism evidence="1">
    <name type="scientific">Rhizobium meliloti</name>
    <name type="common">Ensifer meliloti</name>
    <name type="synonym">Sinorhizobium meliloti</name>
    <dbReference type="NCBI Taxonomy" id="382"/>
    <lineage>
        <taxon>Bacteria</taxon>
        <taxon>Pseudomonadati</taxon>
        <taxon>Pseudomonadota</taxon>
        <taxon>Alphaproteobacteria</taxon>
        <taxon>Hyphomicrobiales</taxon>
        <taxon>Rhizobiaceae</taxon>
        <taxon>Sinorhizobium/Ensifer group</taxon>
        <taxon>Sinorhizobium</taxon>
    </lineage>
</organism>
<sequence length="39" mass="4411">MRRFAQRDGRLARKAVCDCGLEMLSALHEAPHEAMRANV</sequence>
<dbReference type="AlphaFoldDB" id="I2E1G3"/>
<reference evidence="1" key="1">
    <citation type="journal article" date="2012" name="Mol. Plant Microbe Interact.">
        <title>Rhizobial plasmids that cause impaired symbiotic nitrogen fixation and enhanced host invasion.</title>
        <authorList>
            <person name="Crook M.B."/>
            <person name="Lindsay D.P."/>
            <person name="Biggs M.B."/>
            <person name="Bentley J.S."/>
            <person name="Price J.C."/>
            <person name="Clement S.C."/>
            <person name="Clement M.J."/>
            <person name="Long S.R."/>
            <person name="Griffitts J.S."/>
        </authorList>
    </citation>
    <scope>NUCLEOTIDE SEQUENCE</scope>
    <source>
        <strain evidence="1">C017</strain>
        <plasmid evidence="1">pHRC017</plasmid>
    </source>
</reference>
<accession>I2E1G3</accession>
<name>I2E1G3_RHIML</name>
<proteinExistence type="predicted"/>
<protein>
    <submittedName>
        <fullName evidence="1">Uncharacterized protein</fullName>
    </submittedName>
</protein>
<evidence type="ECO:0000313" key="1">
    <source>
        <dbReference type="EMBL" id="AFJ91331.1"/>
    </source>
</evidence>
<dbReference type="EMBL" id="JQ665880">
    <property type="protein sequence ID" value="AFJ91331.1"/>
    <property type="molecule type" value="Genomic_DNA"/>
</dbReference>